<comment type="caution">
    <text evidence="1">The sequence shown here is derived from an EMBL/GenBank/DDBJ whole genome shotgun (WGS) entry which is preliminary data.</text>
</comment>
<protein>
    <submittedName>
        <fullName evidence="1">Uncharacterized protein</fullName>
    </submittedName>
</protein>
<gene>
    <name evidence="1" type="ORF">GIB67_039511</name>
</gene>
<feature type="non-terminal residue" evidence="1">
    <location>
        <position position="75"/>
    </location>
</feature>
<dbReference type="Proteomes" id="UP000541444">
    <property type="component" value="Unassembled WGS sequence"/>
</dbReference>
<sequence length="75" mass="8060">KVCWSFKGNKFPPVWLELLGKLSGAFLLGEASILVASVLGELGSSLSTFVSKCNATIIIVCQREFSGIISLQISR</sequence>
<keyword evidence="2" id="KW-1185">Reference proteome</keyword>
<name>A0A7J7LIT6_9MAGN</name>
<reference evidence="1 2" key="1">
    <citation type="journal article" date="2020" name="IScience">
        <title>Genome Sequencing of the Endangered Kingdonia uniflora (Circaeasteraceae, Ranunculales) Reveals Potential Mechanisms of Evolutionary Specialization.</title>
        <authorList>
            <person name="Sun Y."/>
            <person name="Deng T."/>
            <person name="Zhang A."/>
            <person name="Moore M.J."/>
            <person name="Landis J.B."/>
            <person name="Lin N."/>
            <person name="Zhang H."/>
            <person name="Zhang X."/>
            <person name="Huang J."/>
            <person name="Zhang X."/>
            <person name="Sun H."/>
            <person name="Wang H."/>
        </authorList>
    </citation>
    <scope>NUCLEOTIDE SEQUENCE [LARGE SCALE GENOMIC DNA]</scope>
    <source>
        <strain evidence="1">TB1705</strain>
        <tissue evidence="1">Leaf</tissue>
    </source>
</reference>
<proteinExistence type="predicted"/>
<evidence type="ECO:0000313" key="1">
    <source>
        <dbReference type="EMBL" id="KAF6142547.1"/>
    </source>
</evidence>
<evidence type="ECO:0000313" key="2">
    <source>
        <dbReference type="Proteomes" id="UP000541444"/>
    </source>
</evidence>
<accession>A0A7J7LIT6</accession>
<dbReference type="EMBL" id="JACGCM010002254">
    <property type="protein sequence ID" value="KAF6142547.1"/>
    <property type="molecule type" value="Genomic_DNA"/>
</dbReference>
<dbReference type="AlphaFoldDB" id="A0A7J7LIT6"/>
<organism evidence="1 2">
    <name type="scientific">Kingdonia uniflora</name>
    <dbReference type="NCBI Taxonomy" id="39325"/>
    <lineage>
        <taxon>Eukaryota</taxon>
        <taxon>Viridiplantae</taxon>
        <taxon>Streptophyta</taxon>
        <taxon>Embryophyta</taxon>
        <taxon>Tracheophyta</taxon>
        <taxon>Spermatophyta</taxon>
        <taxon>Magnoliopsida</taxon>
        <taxon>Ranunculales</taxon>
        <taxon>Circaeasteraceae</taxon>
        <taxon>Kingdonia</taxon>
    </lineage>
</organism>